<organism evidence="6 7">
    <name type="scientific">Rhodanobacter panaciterrae</name>
    <dbReference type="NCBI Taxonomy" id="490572"/>
    <lineage>
        <taxon>Bacteria</taxon>
        <taxon>Pseudomonadati</taxon>
        <taxon>Pseudomonadota</taxon>
        <taxon>Gammaproteobacteria</taxon>
        <taxon>Lysobacterales</taxon>
        <taxon>Rhodanobacteraceae</taxon>
        <taxon>Rhodanobacter</taxon>
    </lineage>
</organism>
<sequence length="724" mass="80973">MPTNPFAYEGHTMKSVWLMLALGVTLTGMNNVNARDNKPTATPVDAQSTDDPFLWLEDIRGSRSMDWVKQQNAVTTKQFVNNAEFVKTRDSILEVLDSDARIPYVNRMGDELYNFWRDQAHPRGVWRRTTLAEYRKAEPKWEVLLDIDALNKAENKRWVFKGVQCLKPAFERCLISLSPDGGDAIAVREFSIPHKAFVKGGFELPVAKTQVGWIDENTLYVGTNFGPGSMTESSYPRIVKQWKRGTPLSNATTVYEGKPTDLAISAYHDRTPGYERDFVSVAKDFFHSELYQRSGDKLTRLDVPTDADADAHREWLLVRIRSPWTVDGTTYPSGALLATQFDSFMAGNAHFTVLFQPDAHTSLDSYAWTRHHLILNLMDDVKSRLEVLTQPLMATPTGDWKREAMPGAPAMSTISVIDTDPDHSDEYWLDVTGFLAPATLERGVLGNVPAETIKKEPAFFDAAKFTVSQHFVNSKDGTRVPYFEIAPKDMKVDGSNRTLLYGYGGFEVSLQPHYSGSIGRAWLERGGVYVIANIRGGGEYGPQWHQAALKANRPHAYEDFAAVAEDLVKRGVTSAKHLGAEGGSNGGLLMGNMLTMYPQLFGAIACEVPLLDMKRYTHLSAGASWMAEYGNPDTADWNFIKTFSPYQNLHKDTHYPPVLFYTTTSDDRVGPVQARKMAAKMQAMGISNVWFYENLEGGHGAGADNKQSAHMHALAYDFLWDQLK</sequence>
<keyword evidence="7" id="KW-1185">Reference proteome</keyword>
<evidence type="ECO:0000256" key="1">
    <source>
        <dbReference type="ARBA" id="ARBA00022670"/>
    </source>
</evidence>
<dbReference type="Proteomes" id="UP000621898">
    <property type="component" value="Unassembled WGS sequence"/>
</dbReference>
<dbReference type="InterPro" id="IPR001375">
    <property type="entry name" value="Peptidase_S9_cat"/>
</dbReference>
<dbReference type="InterPro" id="IPR023302">
    <property type="entry name" value="Pept_S9A_N"/>
</dbReference>
<evidence type="ECO:0000313" key="6">
    <source>
        <dbReference type="EMBL" id="GGY35100.1"/>
    </source>
</evidence>
<feature type="domain" description="Peptidase S9A N-terminal" evidence="5">
    <location>
        <begin position="47"/>
        <end position="440"/>
    </location>
</feature>
<feature type="domain" description="Peptidase S9 prolyl oligopeptidase catalytic" evidence="4">
    <location>
        <begin position="521"/>
        <end position="723"/>
    </location>
</feature>
<dbReference type="PRINTS" id="PR00862">
    <property type="entry name" value="PROLIGOPTASE"/>
</dbReference>
<dbReference type="Pfam" id="PF00326">
    <property type="entry name" value="Peptidase_S9"/>
    <property type="match status" value="1"/>
</dbReference>
<reference evidence="7" key="1">
    <citation type="journal article" date="2019" name="Int. J. Syst. Evol. Microbiol.">
        <title>The Global Catalogue of Microorganisms (GCM) 10K type strain sequencing project: providing services to taxonomists for standard genome sequencing and annotation.</title>
        <authorList>
            <consortium name="The Broad Institute Genomics Platform"/>
            <consortium name="The Broad Institute Genome Sequencing Center for Infectious Disease"/>
            <person name="Wu L."/>
            <person name="Ma J."/>
        </authorList>
    </citation>
    <scope>NUCLEOTIDE SEQUENCE [LARGE SCALE GENOMIC DNA]</scope>
    <source>
        <strain evidence="7">KCTC 22232</strain>
    </source>
</reference>
<dbReference type="Pfam" id="PF02897">
    <property type="entry name" value="Peptidase_S9_N"/>
    <property type="match status" value="1"/>
</dbReference>
<evidence type="ECO:0000256" key="2">
    <source>
        <dbReference type="ARBA" id="ARBA00022801"/>
    </source>
</evidence>
<accession>A0ABQ3A811</accession>
<keyword evidence="3" id="KW-0720">Serine protease</keyword>
<proteinExistence type="predicted"/>
<comment type="caution">
    <text evidence="6">The sequence shown here is derived from an EMBL/GenBank/DDBJ whole genome shotgun (WGS) entry which is preliminary data.</text>
</comment>
<evidence type="ECO:0000259" key="5">
    <source>
        <dbReference type="Pfam" id="PF02897"/>
    </source>
</evidence>
<name>A0ABQ3A811_9GAMM</name>
<dbReference type="InterPro" id="IPR051167">
    <property type="entry name" value="Prolyl_oligopep/macrocyclase"/>
</dbReference>
<keyword evidence="1" id="KW-0645">Protease</keyword>
<dbReference type="Gene3D" id="3.40.50.1820">
    <property type="entry name" value="alpha/beta hydrolase"/>
    <property type="match status" value="1"/>
</dbReference>
<evidence type="ECO:0000313" key="7">
    <source>
        <dbReference type="Proteomes" id="UP000621898"/>
    </source>
</evidence>
<dbReference type="SUPFAM" id="SSF50993">
    <property type="entry name" value="Peptidase/esterase 'gauge' domain"/>
    <property type="match status" value="1"/>
</dbReference>
<dbReference type="EMBL" id="BMXT01000005">
    <property type="protein sequence ID" value="GGY35100.1"/>
    <property type="molecule type" value="Genomic_DNA"/>
</dbReference>
<gene>
    <name evidence="6" type="ORF">GCM10008098_30410</name>
</gene>
<evidence type="ECO:0000259" key="4">
    <source>
        <dbReference type="Pfam" id="PF00326"/>
    </source>
</evidence>
<dbReference type="PANTHER" id="PTHR42881:SF13">
    <property type="entry name" value="PROLYL ENDOPEPTIDASE"/>
    <property type="match status" value="1"/>
</dbReference>
<protein>
    <submittedName>
        <fullName evidence="6">Prolyl oligopeptidase</fullName>
    </submittedName>
</protein>
<dbReference type="Gene3D" id="2.130.10.120">
    <property type="entry name" value="Prolyl oligopeptidase, N-terminal domain"/>
    <property type="match status" value="1"/>
</dbReference>
<dbReference type="SUPFAM" id="SSF53474">
    <property type="entry name" value="alpha/beta-Hydrolases"/>
    <property type="match status" value="1"/>
</dbReference>
<evidence type="ECO:0000256" key="3">
    <source>
        <dbReference type="ARBA" id="ARBA00022825"/>
    </source>
</evidence>
<dbReference type="InterPro" id="IPR029058">
    <property type="entry name" value="AB_hydrolase_fold"/>
</dbReference>
<keyword evidence="2" id="KW-0378">Hydrolase</keyword>
<dbReference type="InterPro" id="IPR002470">
    <property type="entry name" value="Peptidase_S9A"/>
</dbReference>
<dbReference type="PANTHER" id="PTHR42881">
    <property type="entry name" value="PROLYL ENDOPEPTIDASE"/>
    <property type="match status" value="1"/>
</dbReference>